<proteinExistence type="predicted"/>
<organism evidence="2 3">
    <name type="scientific">Saccharicrinis fermentans DSM 9555 = JCM 21142</name>
    <dbReference type="NCBI Taxonomy" id="869213"/>
    <lineage>
        <taxon>Bacteria</taxon>
        <taxon>Pseudomonadati</taxon>
        <taxon>Bacteroidota</taxon>
        <taxon>Bacteroidia</taxon>
        <taxon>Marinilabiliales</taxon>
        <taxon>Marinilabiliaceae</taxon>
        <taxon>Saccharicrinis</taxon>
    </lineage>
</organism>
<reference evidence="2 3" key="1">
    <citation type="journal article" date="2014" name="Genome Announc.">
        <title>Draft Genome Sequence of Cytophaga fermentans JCM 21142T, a Facultative Anaerobe Isolated from Marine Mud.</title>
        <authorList>
            <person name="Starns D."/>
            <person name="Oshima K."/>
            <person name="Suda W."/>
            <person name="Iino T."/>
            <person name="Yuki M."/>
            <person name="Inoue J."/>
            <person name="Kitamura K."/>
            <person name="Iida T."/>
            <person name="Darby A."/>
            <person name="Hattori M."/>
            <person name="Ohkuma M."/>
        </authorList>
    </citation>
    <scope>NUCLEOTIDE SEQUENCE [LARGE SCALE GENOMIC DNA]</scope>
    <source>
        <strain evidence="2 3">JCM 21142</strain>
    </source>
</reference>
<dbReference type="Proteomes" id="UP000019402">
    <property type="component" value="Unassembled WGS sequence"/>
</dbReference>
<evidence type="ECO:0000313" key="2">
    <source>
        <dbReference type="EMBL" id="GAF04033.1"/>
    </source>
</evidence>
<dbReference type="STRING" id="869213.GCA_000517085_01346"/>
<evidence type="ECO:0000313" key="3">
    <source>
        <dbReference type="Proteomes" id="UP000019402"/>
    </source>
</evidence>
<comment type="caution">
    <text evidence="2">The sequence shown here is derived from an EMBL/GenBank/DDBJ whole genome shotgun (WGS) entry which is preliminary data.</text>
</comment>
<dbReference type="AlphaFoldDB" id="W7Y8K5"/>
<dbReference type="eggNOG" id="ENOG502Z7NF">
    <property type="taxonomic scope" value="Bacteria"/>
</dbReference>
<accession>W7Y8K5</accession>
<dbReference type="Pfam" id="PF18620">
    <property type="entry name" value="DUF5627"/>
    <property type="match status" value="1"/>
</dbReference>
<feature type="domain" description="DUF5627" evidence="1">
    <location>
        <begin position="45"/>
        <end position="177"/>
    </location>
</feature>
<evidence type="ECO:0000259" key="1">
    <source>
        <dbReference type="Pfam" id="PF18620"/>
    </source>
</evidence>
<keyword evidence="3" id="KW-1185">Reference proteome</keyword>
<dbReference type="InterPro" id="IPR040580">
    <property type="entry name" value="DUF5627"/>
</dbReference>
<dbReference type="Gene3D" id="2.40.128.420">
    <property type="match status" value="1"/>
</dbReference>
<sequence>MTKVVNADSILSGEAKINDASKCNISDWEVAPKDYVLYCVKYINPYHAIYLRRGVDVILQDGASTTLERRADYVENDELCELTTVSLNSVEFPISISNVNDENQNCSLLLTFDDENNCVVSTSTSGFTITGNGKFVNNGEKNSWGDKDRNAIYLDYTIEVAGKTYATLDTLVVRDRGVAAENFSPSYMKE</sequence>
<name>W7Y8K5_9BACT</name>
<dbReference type="EMBL" id="BAMD01000036">
    <property type="protein sequence ID" value="GAF04033.1"/>
    <property type="molecule type" value="Genomic_DNA"/>
</dbReference>
<protein>
    <recommendedName>
        <fullName evidence="1">DUF5627 domain-containing protein</fullName>
    </recommendedName>
</protein>
<gene>
    <name evidence="2" type="ORF">JCM21142_72726</name>
</gene>